<keyword evidence="2" id="KW-1185">Reference proteome</keyword>
<gene>
    <name evidence="1" type="ORF">KSP39_PZI009865</name>
</gene>
<evidence type="ECO:0000313" key="1">
    <source>
        <dbReference type="EMBL" id="KAK8940882.1"/>
    </source>
</evidence>
<dbReference type="Proteomes" id="UP001418222">
    <property type="component" value="Unassembled WGS sequence"/>
</dbReference>
<evidence type="ECO:0000313" key="2">
    <source>
        <dbReference type="Proteomes" id="UP001418222"/>
    </source>
</evidence>
<sequence>MSSCQHSAYHQLTCCSAKSNDSLFIHYRGHRARLLVETNNDDNTGCYKNNFPCDMNLILDENFWDFVDSCNNT</sequence>
<dbReference type="EMBL" id="JBBWWQ010000008">
    <property type="protein sequence ID" value="KAK8940882.1"/>
    <property type="molecule type" value="Genomic_DNA"/>
</dbReference>
<accession>A0AAP0BIU5</accession>
<reference evidence="1 2" key="1">
    <citation type="journal article" date="2022" name="Nat. Plants">
        <title>Genomes of leafy and leafless Platanthera orchids illuminate the evolution of mycoheterotrophy.</title>
        <authorList>
            <person name="Li M.H."/>
            <person name="Liu K.W."/>
            <person name="Li Z."/>
            <person name="Lu H.C."/>
            <person name="Ye Q.L."/>
            <person name="Zhang D."/>
            <person name="Wang J.Y."/>
            <person name="Li Y.F."/>
            <person name="Zhong Z.M."/>
            <person name="Liu X."/>
            <person name="Yu X."/>
            <person name="Liu D.K."/>
            <person name="Tu X.D."/>
            <person name="Liu B."/>
            <person name="Hao Y."/>
            <person name="Liao X.Y."/>
            <person name="Jiang Y.T."/>
            <person name="Sun W.H."/>
            <person name="Chen J."/>
            <person name="Chen Y.Q."/>
            <person name="Ai Y."/>
            <person name="Zhai J.W."/>
            <person name="Wu S.S."/>
            <person name="Zhou Z."/>
            <person name="Hsiao Y.Y."/>
            <person name="Wu W.L."/>
            <person name="Chen Y.Y."/>
            <person name="Lin Y.F."/>
            <person name="Hsu J.L."/>
            <person name="Li C.Y."/>
            <person name="Wang Z.W."/>
            <person name="Zhao X."/>
            <person name="Zhong W.Y."/>
            <person name="Ma X.K."/>
            <person name="Ma L."/>
            <person name="Huang J."/>
            <person name="Chen G.Z."/>
            <person name="Huang M.Z."/>
            <person name="Huang L."/>
            <person name="Peng D.H."/>
            <person name="Luo Y.B."/>
            <person name="Zou S.Q."/>
            <person name="Chen S.P."/>
            <person name="Lan S."/>
            <person name="Tsai W.C."/>
            <person name="Van de Peer Y."/>
            <person name="Liu Z.J."/>
        </authorList>
    </citation>
    <scope>NUCLEOTIDE SEQUENCE [LARGE SCALE GENOMIC DNA]</scope>
    <source>
        <strain evidence="1">Lor287</strain>
    </source>
</reference>
<dbReference type="AlphaFoldDB" id="A0AAP0BIU5"/>
<protein>
    <submittedName>
        <fullName evidence="1">Uncharacterized protein</fullName>
    </submittedName>
</protein>
<comment type="caution">
    <text evidence="1">The sequence shown here is derived from an EMBL/GenBank/DDBJ whole genome shotgun (WGS) entry which is preliminary data.</text>
</comment>
<proteinExistence type="predicted"/>
<name>A0AAP0BIU5_9ASPA</name>
<organism evidence="1 2">
    <name type="scientific">Platanthera zijinensis</name>
    <dbReference type="NCBI Taxonomy" id="2320716"/>
    <lineage>
        <taxon>Eukaryota</taxon>
        <taxon>Viridiplantae</taxon>
        <taxon>Streptophyta</taxon>
        <taxon>Embryophyta</taxon>
        <taxon>Tracheophyta</taxon>
        <taxon>Spermatophyta</taxon>
        <taxon>Magnoliopsida</taxon>
        <taxon>Liliopsida</taxon>
        <taxon>Asparagales</taxon>
        <taxon>Orchidaceae</taxon>
        <taxon>Orchidoideae</taxon>
        <taxon>Orchideae</taxon>
        <taxon>Orchidinae</taxon>
        <taxon>Platanthera</taxon>
    </lineage>
</organism>